<keyword evidence="6" id="KW-0833">Ubl conjugation pathway</keyword>
<evidence type="ECO:0000256" key="3">
    <source>
        <dbReference type="ARBA" id="ARBA00022679"/>
    </source>
</evidence>
<dbReference type="PANTHER" id="PTHR22937:SF159">
    <property type="entry name" value="RING-TYPE E3 UBIQUITIN TRANSFERASE"/>
    <property type="match status" value="1"/>
</dbReference>
<keyword evidence="3" id="KW-0808">Transferase</keyword>
<evidence type="ECO:0000256" key="2">
    <source>
        <dbReference type="ARBA" id="ARBA00012483"/>
    </source>
</evidence>
<dbReference type="InterPro" id="IPR013083">
    <property type="entry name" value="Znf_RING/FYVE/PHD"/>
</dbReference>
<keyword evidence="5 8" id="KW-0863">Zinc-finger</keyword>
<accession>A0A9Q1LFY9</accession>
<dbReference type="Gene3D" id="3.30.40.10">
    <property type="entry name" value="Zinc/RING finger domain, C3HC4 (zinc finger)"/>
    <property type="match status" value="1"/>
</dbReference>
<evidence type="ECO:0000256" key="5">
    <source>
        <dbReference type="ARBA" id="ARBA00022771"/>
    </source>
</evidence>
<reference evidence="11" key="1">
    <citation type="journal article" date="2023" name="Proc. Natl. Acad. Sci. U.S.A.">
        <title>Genomic and structural basis for evolution of tropane alkaloid biosynthesis.</title>
        <authorList>
            <person name="Wanga Y.-J."/>
            <person name="Taina T."/>
            <person name="Yua J.-Y."/>
            <person name="Lia J."/>
            <person name="Xua B."/>
            <person name="Chenc J."/>
            <person name="D'Auriad J.C."/>
            <person name="Huanga J.-P."/>
            <person name="Huanga S.-X."/>
        </authorList>
    </citation>
    <scope>NUCLEOTIDE SEQUENCE [LARGE SCALE GENOMIC DNA]</scope>
    <source>
        <strain evidence="11">cv. KIB-2019</strain>
    </source>
</reference>
<keyword evidence="4" id="KW-0479">Metal-binding</keyword>
<dbReference type="InterPro" id="IPR045191">
    <property type="entry name" value="MBR1/2-like"/>
</dbReference>
<dbReference type="Proteomes" id="UP001152561">
    <property type="component" value="Unassembled WGS sequence"/>
</dbReference>
<sequence>MSMNSQSRHFWQLAQNHLGYYQAPANYNYVSRNTSNRFAPPNLHHNSVFTCPDHMYYGQSSFDHIGDPYLWNGYVATTNYNYYYQPTSEYIDDHVYIATDQFPFIVSTNLQSHHLSQLAQHHQAPASYHYVSENIGDHNSSFTGPGHTYNGQSSSDHINDPYSWDDGYSQPTGEFIDDIYVTTESEVINDLYDTTESESNDDVSDTTYWNQMLDTIRDLYGMNIGSHLSGQTLDYTALLDLLADMEGDNEEIIENLMKTRIHCGTDDGEKMCVICQCEYENDETIGTLECRHEFHAGCIEQWLMRGKKTCPICRSSVLPSHQHSL</sequence>
<evidence type="ECO:0000256" key="1">
    <source>
        <dbReference type="ARBA" id="ARBA00000900"/>
    </source>
</evidence>
<feature type="domain" description="RING-type" evidence="9">
    <location>
        <begin position="272"/>
        <end position="314"/>
    </location>
</feature>
<dbReference type="AlphaFoldDB" id="A0A9Q1LFY9"/>
<keyword evidence="7" id="KW-0862">Zinc</keyword>
<evidence type="ECO:0000256" key="4">
    <source>
        <dbReference type="ARBA" id="ARBA00022723"/>
    </source>
</evidence>
<name>A0A9Q1LFY9_9SOLA</name>
<dbReference type="EMBL" id="JAJAGQ010000019">
    <property type="protein sequence ID" value="KAJ8534163.1"/>
    <property type="molecule type" value="Genomic_DNA"/>
</dbReference>
<dbReference type="InterPro" id="IPR001841">
    <property type="entry name" value="Znf_RING"/>
</dbReference>
<dbReference type="SUPFAM" id="SSF57850">
    <property type="entry name" value="RING/U-box"/>
    <property type="match status" value="1"/>
</dbReference>
<gene>
    <name evidence="10" type="ORF">K7X08_007487</name>
</gene>
<dbReference type="SMART" id="SM00184">
    <property type="entry name" value="RING"/>
    <property type="match status" value="1"/>
</dbReference>
<dbReference type="EC" id="2.3.2.27" evidence="2"/>
<dbReference type="OrthoDB" id="1303017at2759"/>
<dbReference type="GO" id="GO:0008270">
    <property type="term" value="F:zinc ion binding"/>
    <property type="evidence" value="ECO:0007669"/>
    <property type="project" value="UniProtKB-KW"/>
</dbReference>
<proteinExistence type="predicted"/>
<evidence type="ECO:0000259" key="9">
    <source>
        <dbReference type="PROSITE" id="PS50089"/>
    </source>
</evidence>
<dbReference type="PANTHER" id="PTHR22937">
    <property type="entry name" value="E3 UBIQUITIN-PROTEIN LIGASE RNF165"/>
    <property type="match status" value="1"/>
</dbReference>
<protein>
    <recommendedName>
        <fullName evidence="2">RING-type E3 ubiquitin transferase</fullName>
        <ecNumber evidence="2">2.3.2.27</ecNumber>
    </recommendedName>
</protein>
<evidence type="ECO:0000256" key="6">
    <source>
        <dbReference type="ARBA" id="ARBA00022786"/>
    </source>
</evidence>
<evidence type="ECO:0000256" key="8">
    <source>
        <dbReference type="PROSITE-ProRule" id="PRU00175"/>
    </source>
</evidence>
<dbReference type="Pfam" id="PF13639">
    <property type="entry name" value="zf-RING_2"/>
    <property type="match status" value="1"/>
</dbReference>
<keyword evidence="11" id="KW-1185">Reference proteome</keyword>
<evidence type="ECO:0000313" key="11">
    <source>
        <dbReference type="Proteomes" id="UP001152561"/>
    </source>
</evidence>
<evidence type="ECO:0000256" key="7">
    <source>
        <dbReference type="ARBA" id="ARBA00022833"/>
    </source>
</evidence>
<comment type="caution">
    <text evidence="10">The sequence shown here is derived from an EMBL/GenBank/DDBJ whole genome shotgun (WGS) entry which is preliminary data.</text>
</comment>
<dbReference type="PROSITE" id="PS50089">
    <property type="entry name" value="ZF_RING_2"/>
    <property type="match status" value="1"/>
</dbReference>
<dbReference type="GO" id="GO:0005634">
    <property type="term" value="C:nucleus"/>
    <property type="evidence" value="ECO:0007669"/>
    <property type="project" value="TreeGrafter"/>
</dbReference>
<comment type="catalytic activity">
    <reaction evidence="1">
        <text>S-ubiquitinyl-[E2 ubiquitin-conjugating enzyme]-L-cysteine + [acceptor protein]-L-lysine = [E2 ubiquitin-conjugating enzyme]-L-cysteine + N(6)-ubiquitinyl-[acceptor protein]-L-lysine.</text>
        <dbReference type="EC" id="2.3.2.27"/>
    </reaction>
</comment>
<organism evidence="10 11">
    <name type="scientific">Anisodus acutangulus</name>
    <dbReference type="NCBI Taxonomy" id="402998"/>
    <lineage>
        <taxon>Eukaryota</taxon>
        <taxon>Viridiplantae</taxon>
        <taxon>Streptophyta</taxon>
        <taxon>Embryophyta</taxon>
        <taxon>Tracheophyta</taxon>
        <taxon>Spermatophyta</taxon>
        <taxon>Magnoliopsida</taxon>
        <taxon>eudicotyledons</taxon>
        <taxon>Gunneridae</taxon>
        <taxon>Pentapetalae</taxon>
        <taxon>asterids</taxon>
        <taxon>lamiids</taxon>
        <taxon>Solanales</taxon>
        <taxon>Solanaceae</taxon>
        <taxon>Solanoideae</taxon>
        <taxon>Hyoscyameae</taxon>
        <taxon>Anisodus</taxon>
    </lineage>
</organism>
<evidence type="ECO:0000313" key="10">
    <source>
        <dbReference type="EMBL" id="KAJ8534163.1"/>
    </source>
</evidence>
<dbReference type="GO" id="GO:0061630">
    <property type="term" value="F:ubiquitin protein ligase activity"/>
    <property type="evidence" value="ECO:0007669"/>
    <property type="project" value="UniProtKB-EC"/>
</dbReference>